<dbReference type="InterPro" id="IPR022346">
    <property type="entry name" value="T2SS_GspH"/>
</dbReference>
<dbReference type="InterPro" id="IPR045584">
    <property type="entry name" value="Pilin-like"/>
</dbReference>
<evidence type="ECO:0000256" key="7">
    <source>
        <dbReference type="ARBA" id="ARBA00022989"/>
    </source>
</evidence>
<dbReference type="PROSITE" id="PS00409">
    <property type="entry name" value="PROKAR_NTER_METHYL"/>
    <property type="match status" value="1"/>
</dbReference>
<evidence type="ECO:0000313" key="12">
    <source>
        <dbReference type="EMBL" id="MCW8038270.1"/>
    </source>
</evidence>
<evidence type="ECO:0000313" key="13">
    <source>
        <dbReference type="Proteomes" id="UP001209682"/>
    </source>
</evidence>
<name>A0ABT3NFD8_9GAMM</name>
<accession>A0ABT3NFD8</accession>
<evidence type="ECO:0000256" key="3">
    <source>
        <dbReference type="ARBA" id="ARBA00022475"/>
    </source>
</evidence>
<evidence type="ECO:0000256" key="4">
    <source>
        <dbReference type="ARBA" id="ARBA00022481"/>
    </source>
</evidence>
<evidence type="ECO:0000256" key="1">
    <source>
        <dbReference type="ARBA" id="ARBA00004377"/>
    </source>
</evidence>
<keyword evidence="6" id="KW-0812">Transmembrane</keyword>
<dbReference type="Gene3D" id="3.30.700.10">
    <property type="entry name" value="Glycoprotein, Type 4 Pilin"/>
    <property type="match status" value="1"/>
</dbReference>
<protein>
    <recommendedName>
        <fullName evidence="2">Type II secretion system protein H</fullName>
    </recommendedName>
    <alternativeName>
        <fullName evidence="10">General secretion pathway protein H</fullName>
    </alternativeName>
</protein>
<dbReference type="Pfam" id="PF07963">
    <property type="entry name" value="N_methyl"/>
    <property type="match status" value="1"/>
</dbReference>
<keyword evidence="8" id="KW-0472">Membrane</keyword>
<proteinExistence type="inferred from homology"/>
<feature type="domain" description="General secretion pathway GspH" evidence="11">
    <location>
        <begin position="48"/>
        <end position="148"/>
    </location>
</feature>
<dbReference type="Proteomes" id="UP001209682">
    <property type="component" value="Unassembled WGS sequence"/>
</dbReference>
<keyword evidence="4" id="KW-0488">Methylation</keyword>
<evidence type="ECO:0000256" key="5">
    <source>
        <dbReference type="ARBA" id="ARBA00022519"/>
    </source>
</evidence>
<dbReference type="Pfam" id="PF12019">
    <property type="entry name" value="GspH"/>
    <property type="match status" value="1"/>
</dbReference>
<dbReference type="RefSeq" id="WP_265464812.1">
    <property type="nucleotide sequence ID" value="NZ_JAPEQW010000003.1"/>
</dbReference>
<evidence type="ECO:0000256" key="10">
    <source>
        <dbReference type="ARBA" id="ARBA00030775"/>
    </source>
</evidence>
<dbReference type="EMBL" id="JAPEQW010000003">
    <property type="protein sequence ID" value="MCW8038270.1"/>
    <property type="molecule type" value="Genomic_DNA"/>
</dbReference>
<evidence type="ECO:0000256" key="9">
    <source>
        <dbReference type="ARBA" id="ARBA00025772"/>
    </source>
</evidence>
<comment type="caution">
    <text evidence="12">The sequence shown here is derived from an EMBL/GenBank/DDBJ whole genome shotgun (WGS) entry which is preliminary data.</text>
</comment>
<dbReference type="NCBIfam" id="TIGR02532">
    <property type="entry name" value="IV_pilin_GFxxxE"/>
    <property type="match status" value="1"/>
</dbReference>
<keyword evidence="7" id="KW-1133">Transmembrane helix</keyword>
<comment type="subcellular location">
    <subcellularLocation>
        <location evidence="1">Cell inner membrane</location>
        <topology evidence="1">Single-pass membrane protein</topology>
    </subcellularLocation>
</comment>
<comment type="similarity">
    <text evidence="9">Belongs to the GSP H family.</text>
</comment>
<reference evidence="12 13" key="1">
    <citation type="submission" date="2022-11" db="EMBL/GenBank/DDBJ databases">
        <title>Acinetobacter entericus sp. nov., isolated from the gut of the plastic-eating larvae of the Coleoptera insect Zophobas atratus.</title>
        <authorList>
            <person name="Dong X."/>
            <person name="Yang Y."/>
        </authorList>
    </citation>
    <scope>NUCLEOTIDE SEQUENCE [LARGE SCALE GENOMIC DNA]</scope>
    <source>
        <strain evidence="12 13">BIT-DXN8</strain>
    </source>
</reference>
<gene>
    <name evidence="12" type="ORF">OKC24_03615</name>
</gene>
<evidence type="ECO:0000256" key="2">
    <source>
        <dbReference type="ARBA" id="ARBA00021549"/>
    </source>
</evidence>
<evidence type="ECO:0000256" key="6">
    <source>
        <dbReference type="ARBA" id="ARBA00022692"/>
    </source>
</evidence>
<organism evidence="12 13">
    <name type="scientific">Acinetobacter entericus</name>
    <dbReference type="NCBI Taxonomy" id="2989714"/>
    <lineage>
        <taxon>Bacteria</taxon>
        <taxon>Pseudomonadati</taxon>
        <taxon>Pseudomonadota</taxon>
        <taxon>Gammaproteobacteria</taxon>
        <taxon>Moraxellales</taxon>
        <taxon>Moraxellaceae</taxon>
        <taxon>Acinetobacter</taxon>
    </lineage>
</organism>
<keyword evidence="13" id="KW-1185">Reference proteome</keyword>
<evidence type="ECO:0000256" key="8">
    <source>
        <dbReference type="ARBA" id="ARBA00023136"/>
    </source>
</evidence>
<evidence type="ECO:0000259" key="11">
    <source>
        <dbReference type="Pfam" id="PF12019"/>
    </source>
</evidence>
<dbReference type="SUPFAM" id="SSF54523">
    <property type="entry name" value="Pili subunits"/>
    <property type="match status" value="1"/>
</dbReference>
<sequence>MQKNKGFTLIELLVTIAVLAVVASIAAPSFSNLLIKENLKTTAFNMRDTLKEARSRALLNRASTVVCTSLSKSASAVTQDGCGANLTNYATTMSASLKKDSVFVVNVEKKINVKSTSSDSFVFSARGNLTAAQTITFCSSAGSYVLTVGIPGTVEITQGGACS</sequence>
<dbReference type="InterPro" id="IPR012902">
    <property type="entry name" value="N_methyl_site"/>
</dbReference>
<keyword evidence="3" id="KW-1003">Cell membrane</keyword>
<keyword evidence="5" id="KW-0997">Cell inner membrane</keyword>